<dbReference type="Gene3D" id="2.40.30.110">
    <property type="entry name" value="Aminomethyltransferase beta-barrel domains"/>
    <property type="match status" value="1"/>
</dbReference>
<reference evidence="11" key="1">
    <citation type="submission" date="2020-08" db="EMBL/GenBank/DDBJ databases">
        <title>Genome public.</title>
        <authorList>
            <person name="Liu C."/>
            <person name="Sun Q."/>
        </authorList>
    </citation>
    <scope>NUCLEOTIDE SEQUENCE</scope>
    <source>
        <strain evidence="11">BX21</strain>
    </source>
</reference>
<dbReference type="EC" id="2.1.2.10" evidence="2 7"/>
<comment type="function">
    <text evidence="7">The glycine cleavage system catalyzes the degradation of glycine.</text>
</comment>
<accession>A0A926IK62</accession>
<dbReference type="FunFam" id="3.30.70.1400:FF:000001">
    <property type="entry name" value="Aminomethyltransferase"/>
    <property type="match status" value="1"/>
</dbReference>
<dbReference type="RefSeq" id="WP_262429618.1">
    <property type="nucleotide sequence ID" value="NZ_JACRTG010000018.1"/>
</dbReference>
<organism evidence="11 12">
    <name type="scientific">Paratissierella segnis</name>
    <dbReference type="NCBI Taxonomy" id="2763679"/>
    <lineage>
        <taxon>Bacteria</taxon>
        <taxon>Bacillati</taxon>
        <taxon>Bacillota</taxon>
        <taxon>Tissierellia</taxon>
        <taxon>Tissierellales</taxon>
        <taxon>Tissierellaceae</taxon>
        <taxon>Paratissierella</taxon>
    </lineage>
</organism>
<feature type="domain" description="Aminomethyltransferase C-terminal" evidence="10">
    <location>
        <begin position="287"/>
        <end position="364"/>
    </location>
</feature>
<feature type="domain" description="GCVT N-terminal" evidence="9">
    <location>
        <begin position="8"/>
        <end position="267"/>
    </location>
</feature>
<dbReference type="InterPro" id="IPR022903">
    <property type="entry name" value="GcvT_bac"/>
</dbReference>
<protein>
    <recommendedName>
        <fullName evidence="2 7">Aminomethyltransferase</fullName>
        <ecNumber evidence="2 7">2.1.2.10</ecNumber>
    </recommendedName>
    <alternativeName>
        <fullName evidence="5 7">Glycine cleavage system T protein</fullName>
    </alternativeName>
</protein>
<dbReference type="GO" id="GO:0005960">
    <property type="term" value="C:glycine cleavage complex"/>
    <property type="evidence" value="ECO:0007669"/>
    <property type="project" value="InterPro"/>
</dbReference>
<evidence type="ECO:0000313" key="12">
    <source>
        <dbReference type="Proteomes" id="UP000601171"/>
    </source>
</evidence>
<sequence>MDAKKTPLYDEHLRLGGKIVDYAGWALPVQYEGQGLVVEHEAVRNTAGLFDVSHMGEIKVTGKESTKFLDFLLTNDISKMVDAQIIYTFMAYETGGVVDDLLVYKFGDEDYLLVVNAANVCKDFDWILKQKGKFDVAIDNISDEIGEVALQGPLAQKILQKLTNYDLNDVKFFHLANDVDINGVKCLISRTGYTGEDGFEIYTDNQGIVKVWKDIMESGKEEGIKPTGLGCRDTLRFEAALPLYGHEISQDINPLEGDFKFFVKLKKGSNFIGKEALNKYYNDGMKRKLVGFELTERGIPREGYEVYKDGERIGHVTTGYLSPTLKKNIGNALIDIRYAKLGEQIDIKIRNKYVKAKIIDRKFLKK</sequence>
<dbReference type="FunFam" id="2.40.30.110:FF:000003">
    <property type="entry name" value="Aminomethyltransferase"/>
    <property type="match status" value="1"/>
</dbReference>
<dbReference type="GO" id="GO:0008483">
    <property type="term" value="F:transaminase activity"/>
    <property type="evidence" value="ECO:0007669"/>
    <property type="project" value="UniProtKB-KW"/>
</dbReference>
<dbReference type="GO" id="GO:0004047">
    <property type="term" value="F:aminomethyltransferase activity"/>
    <property type="evidence" value="ECO:0007669"/>
    <property type="project" value="UniProtKB-UniRule"/>
</dbReference>
<dbReference type="InterPro" id="IPR013977">
    <property type="entry name" value="GcvT_C"/>
</dbReference>
<dbReference type="SUPFAM" id="SSF101790">
    <property type="entry name" value="Aminomethyltransferase beta-barrel domain"/>
    <property type="match status" value="1"/>
</dbReference>
<comment type="caution">
    <text evidence="11">The sequence shown here is derived from an EMBL/GenBank/DDBJ whole genome shotgun (WGS) entry which is preliminary data.</text>
</comment>
<dbReference type="Gene3D" id="3.30.1360.120">
    <property type="entry name" value="Probable tRNA modification gtpase trme, domain 1"/>
    <property type="match status" value="1"/>
</dbReference>
<dbReference type="Pfam" id="PF08669">
    <property type="entry name" value="GCV_T_C"/>
    <property type="match status" value="1"/>
</dbReference>
<dbReference type="GO" id="GO:0005829">
    <property type="term" value="C:cytosol"/>
    <property type="evidence" value="ECO:0007669"/>
    <property type="project" value="TreeGrafter"/>
</dbReference>
<dbReference type="InterPro" id="IPR006223">
    <property type="entry name" value="GcvT"/>
</dbReference>
<comment type="subunit">
    <text evidence="7">The glycine cleavage system is composed of four proteins: P, T, L and H.</text>
</comment>
<dbReference type="InterPro" id="IPR027266">
    <property type="entry name" value="TrmE/GcvT-like"/>
</dbReference>
<dbReference type="HAMAP" id="MF_00259">
    <property type="entry name" value="GcvT"/>
    <property type="match status" value="1"/>
</dbReference>
<dbReference type="NCBIfam" id="TIGR00528">
    <property type="entry name" value="gcvT"/>
    <property type="match status" value="1"/>
</dbReference>
<evidence type="ECO:0000256" key="2">
    <source>
        <dbReference type="ARBA" id="ARBA00012616"/>
    </source>
</evidence>
<dbReference type="GO" id="GO:0019464">
    <property type="term" value="P:glycine decarboxylation via glycine cleavage system"/>
    <property type="evidence" value="ECO:0007669"/>
    <property type="project" value="UniProtKB-UniRule"/>
</dbReference>
<dbReference type="SUPFAM" id="SSF103025">
    <property type="entry name" value="Folate-binding domain"/>
    <property type="match status" value="1"/>
</dbReference>
<comment type="similarity">
    <text evidence="1 7">Belongs to the GcvT family.</text>
</comment>
<evidence type="ECO:0000256" key="7">
    <source>
        <dbReference type="HAMAP-Rule" id="MF_00259"/>
    </source>
</evidence>
<evidence type="ECO:0000259" key="9">
    <source>
        <dbReference type="Pfam" id="PF01571"/>
    </source>
</evidence>
<evidence type="ECO:0000256" key="8">
    <source>
        <dbReference type="PIRSR" id="PIRSR006487-1"/>
    </source>
</evidence>
<dbReference type="InterPro" id="IPR029043">
    <property type="entry name" value="GcvT/YgfZ_C"/>
</dbReference>
<evidence type="ECO:0000256" key="1">
    <source>
        <dbReference type="ARBA" id="ARBA00008609"/>
    </source>
</evidence>
<keyword evidence="4 7" id="KW-0808">Transferase</keyword>
<gene>
    <name evidence="7 11" type="primary">gcvT</name>
    <name evidence="11" type="ORF">H8707_07930</name>
</gene>
<evidence type="ECO:0000259" key="10">
    <source>
        <dbReference type="Pfam" id="PF08669"/>
    </source>
</evidence>
<dbReference type="PIRSF" id="PIRSF006487">
    <property type="entry name" value="GcvT"/>
    <property type="match status" value="1"/>
</dbReference>
<keyword evidence="3 7" id="KW-0032">Aminotransferase</keyword>
<dbReference type="PANTHER" id="PTHR43757">
    <property type="entry name" value="AMINOMETHYLTRANSFERASE"/>
    <property type="match status" value="1"/>
</dbReference>
<evidence type="ECO:0000313" key="11">
    <source>
        <dbReference type="EMBL" id="MBC8588166.1"/>
    </source>
</evidence>
<dbReference type="Gene3D" id="4.10.1250.10">
    <property type="entry name" value="Aminomethyltransferase fragment"/>
    <property type="match status" value="1"/>
</dbReference>
<dbReference type="EMBL" id="JACRTG010000018">
    <property type="protein sequence ID" value="MBC8588166.1"/>
    <property type="molecule type" value="Genomic_DNA"/>
</dbReference>
<name>A0A926IK62_9FIRM</name>
<keyword evidence="12" id="KW-1185">Reference proteome</keyword>
<evidence type="ECO:0000256" key="5">
    <source>
        <dbReference type="ARBA" id="ARBA00031395"/>
    </source>
</evidence>
<evidence type="ECO:0000256" key="4">
    <source>
        <dbReference type="ARBA" id="ARBA00022679"/>
    </source>
</evidence>
<evidence type="ECO:0000256" key="6">
    <source>
        <dbReference type="ARBA" id="ARBA00047665"/>
    </source>
</evidence>
<dbReference type="InterPro" id="IPR006222">
    <property type="entry name" value="GCVT_N"/>
</dbReference>
<feature type="binding site" evidence="8">
    <location>
        <position position="200"/>
    </location>
    <ligand>
        <name>substrate</name>
    </ligand>
</feature>
<dbReference type="NCBIfam" id="NF001567">
    <property type="entry name" value="PRK00389.1"/>
    <property type="match status" value="1"/>
</dbReference>
<evidence type="ECO:0000256" key="3">
    <source>
        <dbReference type="ARBA" id="ARBA00022576"/>
    </source>
</evidence>
<dbReference type="Proteomes" id="UP000601171">
    <property type="component" value="Unassembled WGS sequence"/>
</dbReference>
<dbReference type="InterPro" id="IPR028896">
    <property type="entry name" value="GcvT/YgfZ/DmdA"/>
</dbReference>
<dbReference type="Pfam" id="PF01571">
    <property type="entry name" value="GCV_T"/>
    <property type="match status" value="1"/>
</dbReference>
<proteinExistence type="inferred from homology"/>
<dbReference type="AlphaFoldDB" id="A0A926IK62"/>
<dbReference type="PANTHER" id="PTHR43757:SF2">
    <property type="entry name" value="AMINOMETHYLTRANSFERASE, MITOCHONDRIAL"/>
    <property type="match status" value="1"/>
</dbReference>
<comment type="catalytic activity">
    <reaction evidence="6 7">
        <text>N(6)-[(R)-S(8)-aminomethyldihydrolipoyl]-L-lysyl-[protein] + (6S)-5,6,7,8-tetrahydrofolate = N(6)-[(R)-dihydrolipoyl]-L-lysyl-[protein] + (6R)-5,10-methylene-5,6,7,8-tetrahydrofolate + NH4(+)</text>
        <dbReference type="Rhea" id="RHEA:16945"/>
        <dbReference type="Rhea" id="RHEA-COMP:10475"/>
        <dbReference type="Rhea" id="RHEA-COMP:10492"/>
        <dbReference type="ChEBI" id="CHEBI:15636"/>
        <dbReference type="ChEBI" id="CHEBI:28938"/>
        <dbReference type="ChEBI" id="CHEBI:57453"/>
        <dbReference type="ChEBI" id="CHEBI:83100"/>
        <dbReference type="ChEBI" id="CHEBI:83143"/>
        <dbReference type="EC" id="2.1.2.10"/>
    </reaction>
</comment>
<dbReference type="Gene3D" id="3.30.70.1400">
    <property type="entry name" value="Aminomethyltransferase beta-barrel domains"/>
    <property type="match status" value="1"/>
</dbReference>